<keyword evidence="8" id="KW-1185">Reference proteome</keyword>
<evidence type="ECO:0000256" key="1">
    <source>
        <dbReference type="ARBA" id="ARBA00001966"/>
    </source>
</evidence>
<keyword evidence="3" id="KW-0479">Metal-binding</keyword>
<dbReference type="InterPro" id="IPR013785">
    <property type="entry name" value="Aldolase_TIM"/>
</dbReference>
<keyword evidence="4" id="KW-0408">Iron</keyword>
<evidence type="ECO:0000256" key="3">
    <source>
        <dbReference type="ARBA" id="ARBA00022723"/>
    </source>
</evidence>
<accession>A0A1W1W464</accession>
<dbReference type="SUPFAM" id="SSF102114">
    <property type="entry name" value="Radical SAM enzymes"/>
    <property type="match status" value="1"/>
</dbReference>
<evidence type="ECO:0000313" key="7">
    <source>
        <dbReference type="EMBL" id="SMC00303.1"/>
    </source>
</evidence>
<proteinExistence type="predicted"/>
<dbReference type="PROSITE" id="PS51918">
    <property type="entry name" value="RADICAL_SAM"/>
    <property type="match status" value="1"/>
</dbReference>
<dbReference type="InterPro" id="IPR007197">
    <property type="entry name" value="rSAM"/>
</dbReference>
<organism evidence="7 8">
    <name type="scientific">Hymenobacter roseosalivarius DSM 11622</name>
    <dbReference type="NCBI Taxonomy" id="645990"/>
    <lineage>
        <taxon>Bacteria</taxon>
        <taxon>Pseudomonadati</taxon>
        <taxon>Bacteroidota</taxon>
        <taxon>Cytophagia</taxon>
        <taxon>Cytophagales</taxon>
        <taxon>Hymenobacteraceae</taxon>
        <taxon>Hymenobacter</taxon>
    </lineage>
</organism>
<evidence type="ECO:0000256" key="4">
    <source>
        <dbReference type="ARBA" id="ARBA00023004"/>
    </source>
</evidence>
<evidence type="ECO:0000313" key="8">
    <source>
        <dbReference type="Proteomes" id="UP000192266"/>
    </source>
</evidence>
<dbReference type="EMBL" id="FWWW01000099">
    <property type="protein sequence ID" value="SMC00303.1"/>
    <property type="molecule type" value="Genomic_DNA"/>
</dbReference>
<dbReference type="SFLD" id="SFLDS00029">
    <property type="entry name" value="Radical_SAM"/>
    <property type="match status" value="1"/>
</dbReference>
<dbReference type="Proteomes" id="UP000192266">
    <property type="component" value="Unassembled WGS sequence"/>
</dbReference>
<reference evidence="7 8" key="1">
    <citation type="submission" date="2017-04" db="EMBL/GenBank/DDBJ databases">
        <authorList>
            <person name="Afonso C.L."/>
            <person name="Miller P.J."/>
            <person name="Scott M.A."/>
            <person name="Spackman E."/>
            <person name="Goraichik I."/>
            <person name="Dimitrov K.M."/>
            <person name="Suarez D.L."/>
            <person name="Swayne D.E."/>
        </authorList>
    </citation>
    <scope>NUCLEOTIDE SEQUENCE [LARGE SCALE GENOMIC DNA]</scope>
    <source>
        <strain evidence="7 8">DSM 11622</strain>
    </source>
</reference>
<name>A0A1W1W464_9BACT</name>
<protein>
    <submittedName>
        <fullName evidence="7">Radical SAM domain protein</fullName>
    </submittedName>
</protein>
<sequence length="415" mass="45950">MKSTLIPELKYLDAATAPAAATLVSVALPTLSPTVVASPLKRALLNGVISLAGKKLVFHYLRTPARIRQAAKQVQLLRETYYGELQVRKIACVAGRYYQEFQKPGWPSPAFTSYLATTLNRLVPFRPDQNTLQMVFMAITKKCPLACEHCFEWDALNQREKLSLANLRTMVANFQSRGVTHIFFSGGEPMVRINDMLEVLRTAKSGTDFWVFTSGFNFTPANAQWLRQAGLTGVSISLDHHEAARHNAFRGSADAYQQAIQAVVNAKEAGLVVALTLCATQAFTTAENLMAYAMMARQLGVTFIHVLEPRAVGHYAQQEVDLSPAQIKLLDEFYLKLNYSGDYHDWPIVHYYGYHQRRMGCSGGADRFLYVDTDGDMHACPFCQKKSGSAFSASFDEALGAVKQGGCHQFPASAI</sequence>
<keyword evidence="2" id="KW-0949">S-adenosyl-L-methionine</keyword>
<dbReference type="GO" id="GO:0051536">
    <property type="term" value="F:iron-sulfur cluster binding"/>
    <property type="evidence" value="ECO:0007669"/>
    <property type="project" value="UniProtKB-KW"/>
</dbReference>
<keyword evidence="5" id="KW-0411">Iron-sulfur</keyword>
<evidence type="ECO:0000256" key="2">
    <source>
        <dbReference type="ARBA" id="ARBA00022691"/>
    </source>
</evidence>
<comment type="cofactor">
    <cofactor evidence="1">
        <name>[4Fe-4S] cluster</name>
        <dbReference type="ChEBI" id="CHEBI:49883"/>
    </cofactor>
</comment>
<dbReference type="InterPro" id="IPR050377">
    <property type="entry name" value="Radical_SAM_PqqE_MftC-like"/>
</dbReference>
<dbReference type="OrthoDB" id="9763993at2"/>
<dbReference type="RefSeq" id="WP_084447670.1">
    <property type="nucleotide sequence ID" value="NZ_FWWW01000099.1"/>
</dbReference>
<dbReference type="Pfam" id="PF04055">
    <property type="entry name" value="Radical_SAM"/>
    <property type="match status" value="1"/>
</dbReference>
<dbReference type="GO" id="GO:0003824">
    <property type="term" value="F:catalytic activity"/>
    <property type="evidence" value="ECO:0007669"/>
    <property type="project" value="InterPro"/>
</dbReference>
<dbReference type="AlphaFoldDB" id="A0A1W1W464"/>
<dbReference type="SFLD" id="SFLDG01067">
    <property type="entry name" value="SPASM/twitch_domain_containing"/>
    <property type="match status" value="1"/>
</dbReference>
<dbReference type="InterPro" id="IPR058240">
    <property type="entry name" value="rSAM_sf"/>
</dbReference>
<dbReference type="PANTHER" id="PTHR11228">
    <property type="entry name" value="RADICAL SAM DOMAIN PROTEIN"/>
    <property type="match status" value="1"/>
</dbReference>
<dbReference type="Gene3D" id="3.20.20.70">
    <property type="entry name" value="Aldolase class I"/>
    <property type="match status" value="1"/>
</dbReference>
<dbReference type="GO" id="GO:0046872">
    <property type="term" value="F:metal ion binding"/>
    <property type="evidence" value="ECO:0007669"/>
    <property type="project" value="UniProtKB-KW"/>
</dbReference>
<gene>
    <name evidence="7" type="ORF">SAMN00120144_1733</name>
</gene>
<dbReference type="STRING" id="645990.SAMN00120144_1733"/>
<evidence type="ECO:0000259" key="6">
    <source>
        <dbReference type="PROSITE" id="PS51918"/>
    </source>
</evidence>
<dbReference type="GO" id="GO:0006783">
    <property type="term" value="P:heme biosynthetic process"/>
    <property type="evidence" value="ECO:0007669"/>
    <property type="project" value="TreeGrafter"/>
</dbReference>
<feature type="domain" description="Radical SAM core" evidence="6">
    <location>
        <begin position="126"/>
        <end position="340"/>
    </location>
</feature>
<evidence type="ECO:0000256" key="5">
    <source>
        <dbReference type="ARBA" id="ARBA00023014"/>
    </source>
</evidence>
<dbReference type="PANTHER" id="PTHR11228:SF7">
    <property type="entry name" value="PQQA PEPTIDE CYCLASE"/>
    <property type="match status" value="1"/>
</dbReference>
<dbReference type="CDD" id="cd01335">
    <property type="entry name" value="Radical_SAM"/>
    <property type="match status" value="1"/>
</dbReference>